<evidence type="ECO:0000313" key="3">
    <source>
        <dbReference type="Proteomes" id="UP000661894"/>
    </source>
</evidence>
<protein>
    <submittedName>
        <fullName evidence="2">GNAT family N-acetyltransferase</fullName>
    </submittedName>
</protein>
<comment type="caution">
    <text evidence="2">The sequence shown here is derived from an EMBL/GenBank/DDBJ whole genome shotgun (WGS) entry which is preliminary data.</text>
</comment>
<evidence type="ECO:0000313" key="2">
    <source>
        <dbReference type="EMBL" id="MBD8061122.1"/>
    </source>
</evidence>
<sequence>MTATALPEHPLHTERLTLRAAVPADAELTWRYRRLEEASAWLTSRQTTLAEHREHFTDPGRLGLTLVVELGHDGGGEVVGDLMLRRTDGWAQTDLAHLAAGTEVEVGWVLDPAHRGRGYGTEAVRELLRYSFTELGARRAVANCFLANEPSWRLMERVGMRREAHAVRDSLHRSGEWLDSLVYAVLAEEWAAATR</sequence>
<dbReference type="InterPro" id="IPR051531">
    <property type="entry name" value="N-acetyltransferase"/>
</dbReference>
<dbReference type="EMBL" id="JACSPO010000001">
    <property type="protein sequence ID" value="MBD8061122.1"/>
    <property type="molecule type" value="Genomic_DNA"/>
</dbReference>
<proteinExistence type="predicted"/>
<dbReference type="PANTHER" id="PTHR43792">
    <property type="entry name" value="GNAT FAMILY, PUTATIVE (AFU_ORTHOLOGUE AFUA_3G00765)-RELATED-RELATED"/>
    <property type="match status" value="1"/>
</dbReference>
<organism evidence="2 3">
    <name type="scientific">Oceanitalea stevensii</name>
    <dbReference type="NCBI Taxonomy" id="2763072"/>
    <lineage>
        <taxon>Bacteria</taxon>
        <taxon>Bacillati</taxon>
        <taxon>Actinomycetota</taxon>
        <taxon>Actinomycetes</taxon>
        <taxon>Micrococcales</taxon>
        <taxon>Bogoriellaceae</taxon>
        <taxon>Georgenia</taxon>
    </lineage>
</organism>
<reference evidence="2 3" key="1">
    <citation type="submission" date="2020-08" db="EMBL/GenBank/DDBJ databases">
        <title>A Genomic Blueprint of the Chicken Gut Microbiome.</title>
        <authorList>
            <person name="Gilroy R."/>
            <person name="Ravi A."/>
            <person name="Getino M."/>
            <person name="Pursley I."/>
            <person name="Horton D.L."/>
            <person name="Alikhan N.-F."/>
            <person name="Baker D."/>
            <person name="Gharbi K."/>
            <person name="Hall N."/>
            <person name="Watson M."/>
            <person name="Adriaenssens E.M."/>
            <person name="Foster-Nyarko E."/>
            <person name="Jarju S."/>
            <person name="Secka A."/>
            <person name="Antonio M."/>
            <person name="Oren A."/>
            <person name="Chaudhuri R."/>
            <person name="La Ragione R.M."/>
            <person name="Hildebrand F."/>
            <person name="Pallen M.J."/>
        </authorList>
    </citation>
    <scope>NUCLEOTIDE SEQUENCE [LARGE SCALE GENOMIC DNA]</scope>
    <source>
        <strain evidence="2 3">Sa1BUA1</strain>
    </source>
</reference>
<dbReference type="Proteomes" id="UP000661894">
    <property type="component" value="Unassembled WGS sequence"/>
</dbReference>
<dbReference type="Pfam" id="PF13302">
    <property type="entry name" value="Acetyltransf_3"/>
    <property type="match status" value="1"/>
</dbReference>
<keyword evidence="3" id="KW-1185">Reference proteome</keyword>
<gene>
    <name evidence="2" type="ORF">H9624_02135</name>
</gene>
<accession>A0ABR8YYH2</accession>
<dbReference type="PANTHER" id="PTHR43792:SF1">
    <property type="entry name" value="N-ACETYLTRANSFERASE DOMAIN-CONTAINING PROTEIN"/>
    <property type="match status" value="1"/>
</dbReference>
<name>A0ABR8YYH2_9MICO</name>
<dbReference type="Gene3D" id="3.40.630.30">
    <property type="match status" value="1"/>
</dbReference>
<feature type="domain" description="N-acetyltransferase" evidence="1">
    <location>
        <begin position="16"/>
        <end position="188"/>
    </location>
</feature>
<dbReference type="SUPFAM" id="SSF55729">
    <property type="entry name" value="Acyl-CoA N-acyltransferases (Nat)"/>
    <property type="match status" value="1"/>
</dbReference>
<dbReference type="InterPro" id="IPR016181">
    <property type="entry name" value="Acyl_CoA_acyltransferase"/>
</dbReference>
<dbReference type="PROSITE" id="PS51186">
    <property type="entry name" value="GNAT"/>
    <property type="match status" value="1"/>
</dbReference>
<evidence type="ECO:0000259" key="1">
    <source>
        <dbReference type="PROSITE" id="PS51186"/>
    </source>
</evidence>
<dbReference type="InterPro" id="IPR000182">
    <property type="entry name" value="GNAT_dom"/>
</dbReference>
<dbReference type="RefSeq" id="WP_251838263.1">
    <property type="nucleotide sequence ID" value="NZ_JACSPO010000001.1"/>
</dbReference>